<feature type="domain" description="FAD/NAD(P)-binding" evidence="1">
    <location>
        <begin position="5"/>
        <end position="298"/>
    </location>
</feature>
<dbReference type="PANTHER" id="PTHR43755:SF1">
    <property type="entry name" value="FAD-DEPENDENT PYRIDINE NUCLEOTIDE-DISULPHIDE OXIDOREDUCTASE"/>
    <property type="match status" value="1"/>
</dbReference>
<keyword evidence="3" id="KW-1185">Reference proteome</keyword>
<dbReference type="InterPro" id="IPR036188">
    <property type="entry name" value="FAD/NAD-bd_sf"/>
</dbReference>
<dbReference type="EMBL" id="CP001359">
    <property type="protein sequence ID" value="ACL67393.1"/>
    <property type="molecule type" value="Genomic_DNA"/>
</dbReference>
<accession>B8J9K5</accession>
<evidence type="ECO:0000313" key="3">
    <source>
        <dbReference type="Proteomes" id="UP000007089"/>
    </source>
</evidence>
<evidence type="ECO:0000313" key="2">
    <source>
        <dbReference type="EMBL" id="ACL67393.1"/>
    </source>
</evidence>
<sequence length="388" mass="40918">MGKRALVLGGGFAGLESAVRLRARGFEVTLVSDRPYLFIHPTSIWIPTGELAFDDACLDLAGVAARRGFELRVGKVEEIEGASRRAKVDGRRLAADHLVVALGASRLRPEGVEHTVTLGGDPAAATSFRMALEALLARGRGRIAVGFGGNPKAPSAVRGGPAFEVGFNLDALLRRRGLRDRFELTFFAPMARPGERMGAKAVEAVGRMLARQGIAARTGRKILSFDAGGVALEGGERIDADLVAFLPAGDGHPLARASDLPLDEAGFVRVDSGCAVPGMPGVWAVGDVAALEGPAWRAKQGHLAQAMARVAADNAASCEAGGAPCASYLGHLAIVCLMDTGTGGALVYRDDRTERLVPLPVVGHWMKKAWGRYFKAERRGVVPRFPGM</sequence>
<protein>
    <submittedName>
        <fullName evidence="2">FAD-dependent pyridine nucleotide-disulphide oxidoreductase</fullName>
    </submittedName>
</protein>
<gene>
    <name evidence="2" type="ordered locus">A2cp1_4075</name>
</gene>
<dbReference type="PRINTS" id="PR00368">
    <property type="entry name" value="FADPNR"/>
</dbReference>
<dbReference type="InterPro" id="IPR023753">
    <property type="entry name" value="FAD/NAD-binding_dom"/>
</dbReference>
<name>B8J9K5_ANAD2</name>
<dbReference type="Proteomes" id="UP000007089">
    <property type="component" value="Chromosome"/>
</dbReference>
<evidence type="ECO:0000259" key="1">
    <source>
        <dbReference type="Pfam" id="PF07992"/>
    </source>
</evidence>
<dbReference type="PANTHER" id="PTHR43755">
    <property type="match status" value="1"/>
</dbReference>
<dbReference type="AlphaFoldDB" id="B8J9K5"/>
<dbReference type="KEGG" id="acp:A2cp1_4075"/>
<dbReference type="Gene3D" id="3.50.50.100">
    <property type="match status" value="1"/>
</dbReference>
<dbReference type="InterPro" id="IPR052541">
    <property type="entry name" value="SQRD"/>
</dbReference>
<organism evidence="2 3">
    <name type="scientific">Anaeromyxobacter dehalogenans (strain ATCC BAA-258 / DSM 21875 / 2CP-1)</name>
    <dbReference type="NCBI Taxonomy" id="455488"/>
    <lineage>
        <taxon>Bacteria</taxon>
        <taxon>Pseudomonadati</taxon>
        <taxon>Myxococcota</taxon>
        <taxon>Myxococcia</taxon>
        <taxon>Myxococcales</taxon>
        <taxon>Cystobacterineae</taxon>
        <taxon>Anaeromyxobacteraceae</taxon>
        <taxon>Anaeromyxobacter</taxon>
    </lineage>
</organism>
<dbReference type="Pfam" id="PF07992">
    <property type="entry name" value="Pyr_redox_2"/>
    <property type="match status" value="1"/>
</dbReference>
<dbReference type="GO" id="GO:0016491">
    <property type="term" value="F:oxidoreductase activity"/>
    <property type="evidence" value="ECO:0007669"/>
    <property type="project" value="InterPro"/>
</dbReference>
<reference evidence="2" key="1">
    <citation type="submission" date="2009-01" db="EMBL/GenBank/DDBJ databases">
        <title>Complete sequence of Anaeromyxobacter dehalogenans 2CP-1.</title>
        <authorList>
            <consortium name="US DOE Joint Genome Institute"/>
            <person name="Lucas S."/>
            <person name="Copeland A."/>
            <person name="Lapidus A."/>
            <person name="Glavina del Rio T."/>
            <person name="Dalin E."/>
            <person name="Tice H."/>
            <person name="Bruce D."/>
            <person name="Goodwin L."/>
            <person name="Pitluck S."/>
            <person name="Saunders E."/>
            <person name="Brettin T."/>
            <person name="Detter J.C."/>
            <person name="Han C."/>
            <person name="Larimer F."/>
            <person name="Land M."/>
            <person name="Hauser L."/>
            <person name="Kyrpides N."/>
            <person name="Ovchinnikova G."/>
            <person name="Beliaev A.S."/>
            <person name="Richardson P."/>
        </authorList>
    </citation>
    <scope>NUCLEOTIDE SEQUENCE</scope>
    <source>
        <strain evidence="2">2CP-1</strain>
    </source>
</reference>
<proteinExistence type="predicted"/>
<dbReference type="RefSeq" id="WP_015935118.1">
    <property type="nucleotide sequence ID" value="NC_011891.1"/>
</dbReference>
<dbReference type="SUPFAM" id="SSF51905">
    <property type="entry name" value="FAD/NAD(P)-binding domain"/>
    <property type="match status" value="2"/>
</dbReference>
<dbReference type="HOGENOM" id="CLU_050485_0_0_7"/>